<keyword evidence="3" id="KW-0489">Methyltransferase</keyword>
<organism evidence="3 4">
    <name type="scientific">Rhodopseudomonas pentothenatexigens</name>
    <dbReference type="NCBI Taxonomy" id="999699"/>
    <lineage>
        <taxon>Bacteria</taxon>
        <taxon>Pseudomonadati</taxon>
        <taxon>Pseudomonadota</taxon>
        <taxon>Alphaproteobacteria</taxon>
        <taxon>Hyphomicrobiales</taxon>
        <taxon>Nitrobacteraceae</taxon>
        <taxon>Rhodopseudomonas</taxon>
    </lineage>
</organism>
<dbReference type="InterPro" id="IPR038071">
    <property type="entry name" value="UROD/MetE-like_sf"/>
</dbReference>
<gene>
    <name evidence="2" type="ORF">BJ125_10599</name>
    <name evidence="3" type="ORF">SAMN05892882_10599</name>
</gene>
<dbReference type="PANTHER" id="PTHR43844:SF1">
    <property type="entry name" value="METHIONINE SYNTHASE"/>
    <property type="match status" value="1"/>
</dbReference>
<dbReference type="Proteomes" id="UP000252631">
    <property type="component" value="Unassembled WGS sequence"/>
</dbReference>
<keyword evidence="3" id="KW-0808">Transferase</keyword>
<dbReference type="GO" id="GO:0009086">
    <property type="term" value="P:methionine biosynthetic process"/>
    <property type="evidence" value="ECO:0007669"/>
    <property type="project" value="InterPro"/>
</dbReference>
<dbReference type="EMBL" id="QRDT01000005">
    <property type="protein sequence ID" value="RED38020.1"/>
    <property type="molecule type" value="Genomic_DNA"/>
</dbReference>
<name>A0A336JK56_9BRAD</name>
<dbReference type="Pfam" id="PF01717">
    <property type="entry name" value="Meth_synt_2"/>
    <property type="match status" value="1"/>
</dbReference>
<feature type="domain" description="Cobalamin-independent methionine synthase MetE C-terminal/archaeal" evidence="1">
    <location>
        <begin position="14"/>
        <end position="368"/>
    </location>
</feature>
<evidence type="ECO:0000313" key="2">
    <source>
        <dbReference type="EMBL" id="RED38020.1"/>
    </source>
</evidence>
<dbReference type="RefSeq" id="WP_114357164.1">
    <property type="nucleotide sequence ID" value="NZ_QRDT01000005.1"/>
</dbReference>
<evidence type="ECO:0000313" key="4">
    <source>
        <dbReference type="Proteomes" id="UP000252631"/>
    </source>
</evidence>
<dbReference type="AlphaFoldDB" id="A0A336JK56"/>
<dbReference type="Gene3D" id="3.20.20.210">
    <property type="match status" value="1"/>
</dbReference>
<dbReference type="InterPro" id="IPR002629">
    <property type="entry name" value="Met_Synth_C/arc"/>
</dbReference>
<reference evidence="3 4" key="1">
    <citation type="submission" date="2017-08" db="EMBL/GenBank/DDBJ databases">
        <authorList>
            <person name="de Groot N.N."/>
        </authorList>
    </citation>
    <scope>NUCLEOTIDE SEQUENCE [LARGE SCALE GENOMIC DNA]</scope>
    <source>
        <strain evidence="3 4">JA575</strain>
    </source>
</reference>
<evidence type="ECO:0000259" key="1">
    <source>
        <dbReference type="Pfam" id="PF01717"/>
    </source>
</evidence>
<dbReference type="GO" id="GO:0003871">
    <property type="term" value="F:5-methyltetrahydropteroyltriglutamate-homocysteine S-methyltransferase activity"/>
    <property type="evidence" value="ECO:0007669"/>
    <property type="project" value="InterPro"/>
</dbReference>
<dbReference type="SUPFAM" id="SSF51726">
    <property type="entry name" value="UROD/MetE-like"/>
    <property type="match status" value="1"/>
</dbReference>
<dbReference type="PANTHER" id="PTHR43844">
    <property type="entry name" value="METHIONINE SYNTHASE"/>
    <property type="match status" value="1"/>
</dbReference>
<accession>A0A336JK56</accession>
<dbReference type="OrthoDB" id="6430685at2"/>
<dbReference type="EMBL" id="UFQQ01000005">
    <property type="protein sequence ID" value="SSW90045.1"/>
    <property type="molecule type" value="Genomic_DNA"/>
</dbReference>
<dbReference type="Proteomes" id="UP000256343">
    <property type="component" value="Unassembled WGS sequence"/>
</dbReference>
<reference evidence="2 5" key="2">
    <citation type="submission" date="2018-07" db="EMBL/GenBank/DDBJ databases">
        <title>Genomic Encyclopedia of Archaeal and Bacterial Type Strains, Phase II (KMG-II): from individual species to whole genera.</title>
        <authorList>
            <person name="Goeker M."/>
        </authorList>
    </citation>
    <scope>NUCLEOTIDE SEQUENCE [LARGE SCALE GENOMIC DNA]</scope>
    <source>
        <strain evidence="2 5">JA575</strain>
    </source>
</reference>
<sequence length="373" mass="42329">MTQRTKPPFRADEVGSLLRPEKIKEARAKLEKGEITADDLRKVEDMEIEKVVHKQSAIGLKLATDGEFRRSWWHFDFLAKLTGCELYHPDTGIQFAGVQTRNDSIRVVGKLDFPDDHPMLDHFRFLKKHAEIAHVTPKMTIPSPAVLHFRGGRKAISTEVYPDLDGFFEDLAKTYRKAVKAFYDAGCRYLQFDDTVWAYLCSQDELQKARARGDNPDNLQQIYARVINYAIADRPSDMVITTHVCRGNFRSTWISSGGYEPVAETLLAGINYDGYFLEYDSERAGGFEPLRFLPKGNKVVVVGVITSKFGELESKDAIKRRLEEASKFAPLEQLALSPQCGFASTEEGNILSEQEQWDKLRLAVEVAQEVWGK</sequence>
<dbReference type="GO" id="GO:0032259">
    <property type="term" value="P:methylation"/>
    <property type="evidence" value="ECO:0007669"/>
    <property type="project" value="UniProtKB-KW"/>
</dbReference>
<keyword evidence="5" id="KW-1185">Reference proteome</keyword>
<proteinExistence type="predicted"/>
<dbReference type="CDD" id="cd03311">
    <property type="entry name" value="CIMS_C_terminal_like"/>
    <property type="match status" value="1"/>
</dbReference>
<dbReference type="NCBIfam" id="NF005085">
    <property type="entry name" value="PRK06520.1"/>
    <property type="match status" value="1"/>
</dbReference>
<dbReference type="GO" id="GO:0008270">
    <property type="term" value="F:zinc ion binding"/>
    <property type="evidence" value="ECO:0007669"/>
    <property type="project" value="InterPro"/>
</dbReference>
<evidence type="ECO:0000313" key="5">
    <source>
        <dbReference type="Proteomes" id="UP000256343"/>
    </source>
</evidence>
<evidence type="ECO:0000313" key="3">
    <source>
        <dbReference type="EMBL" id="SSW90045.1"/>
    </source>
</evidence>
<protein>
    <submittedName>
        <fullName evidence="3">5-methyltetrahydropteroyltriglutamate--homocysteine methyltransferase</fullName>
    </submittedName>
</protein>